<evidence type="ECO:0000259" key="3">
    <source>
        <dbReference type="Pfam" id="PF02441"/>
    </source>
</evidence>
<evidence type="ECO:0000256" key="2">
    <source>
        <dbReference type="ARBA" id="ARBA00038350"/>
    </source>
</evidence>
<name>A0A7S0L099_9STRA</name>
<protein>
    <recommendedName>
        <fullName evidence="3">Flavoprotein domain-containing protein</fullName>
    </recommendedName>
</protein>
<dbReference type="GO" id="GO:0071513">
    <property type="term" value="C:phosphopantothenoylcysteine decarboxylase complex"/>
    <property type="evidence" value="ECO:0007669"/>
    <property type="project" value="TreeGrafter"/>
</dbReference>
<dbReference type="GO" id="GO:0015937">
    <property type="term" value="P:coenzyme A biosynthetic process"/>
    <property type="evidence" value="ECO:0007669"/>
    <property type="project" value="UniProtKB-KW"/>
</dbReference>
<dbReference type="AlphaFoldDB" id="A0A7S0L099"/>
<comment type="similarity">
    <text evidence="2">Belongs to the HFCD (homooligomeric flavin containing Cys decarboxylase) superfamily.</text>
</comment>
<keyword evidence="1" id="KW-0173">Coenzyme A biosynthesis</keyword>
<dbReference type="SUPFAM" id="SSF52507">
    <property type="entry name" value="Homo-oligomeric flavin-containing Cys decarboxylases, HFCD"/>
    <property type="match status" value="1"/>
</dbReference>
<dbReference type="EMBL" id="HBEX01000696">
    <property type="protein sequence ID" value="CAD8595636.1"/>
    <property type="molecule type" value="Transcribed_RNA"/>
</dbReference>
<dbReference type="Pfam" id="PF02441">
    <property type="entry name" value="Flavoprotein"/>
    <property type="match status" value="1"/>
</dbReference>
<dbReference type="InterPro" id="IPR003382">
    <property type="entry name" value="Flavoprotein"/>
</dbReference>
<gene>
    <name evidence="4" type="ORF">AGLA0713_LOCUS464</name>
</gene>
<evidence type="ECO:0000313" key="4">
    <source>
        <dbReference type="EMBL" id="CAD8595636.1"/>
    </source>
</evidence>
<dbReference type="InterPro" id="IPR036551">
    <property type="entry name" value="Flavin_trans-like"/>
</dbReference>
<dbReference type="Gene3D" id="3.40.50.1950">
    <property type="entry name" value="Flavin prenyltransferase-like"/>
    <property type="match status" value="1"/>
</dbReference>
<accession>A0A7S0L099</accession>
<dbReference type="PANTHER" id="PTHR14359:SF6">
    <property type="entry name" value="PHOSPHOPANTOTHENOYLCYSTEINE DECARBOXYLASE"/>
    <property type="match status" value="1"/>
</dbReference>
<organism evidence="4">
    <name type="scientific">Asterionellopsis glacialis</name>
    <dbReference type="NCBI Taxonomy" id="33640"/>
    <lineage>
        <taxon>Eukaryota</taxon>
        <taxon>Sar</taxon>
        <taxon>Stramenopiles</taxon>
        <taxon>Ochrophyta</taxon>
        <taxon>Bacillariophyta</taxon>
        <taxon>Fragilariophyceae</taxon>
        <taxon>Fragilariophycidae</taxon>
        <taxon>Fragilariales</taxon>
        <taxon>Fragilariaceae</taxon>
        <taxon>Asterionellopsis</taxon>
    </lineage>
</organism>
<dbReference type="GO" id="GO:0004633">
    <property type="term" value="F:phosphopantothenoylcysteine decarboxylase activity"/>
    <property type="evidence" value="ECO:0007669"/>
    <property type="project" value="TreeGrafter"/>
</dbReference>
<sequence length="251" mass="27950">MSNNPIATTARTNLLLGITGSVAAIKGPEIVVKLLSTQQYNIQVLLSEGGHHFWKKAPEYDSTYWSRFQSYMNNDNDDSDDNYLKIHTAQDEWKNWNSMGDSVLHIELRNWADICVIAPLSAHTLAKIANGLCDDTLSCVLRAWNFTTTSPATRIKPLIVAPAMNTAMWDHPITQHQFQTIGNFFTIQPRHMTEDDDMTDIGSSAAGKLFHIIQPQVKTLACGEIGSGALASVEDILTTIDQVRVAQQEYE</sequence>
<dbReference type="PANTHER" id="PTHR14359">
    <property type="entry name" value="HOMO-OLIGOMERIC FLAVIN CONTAINING CYS DECARBOXYLASE FAMILY"/>
    <property type="match status" value="1"/>
</dbReference>
<feature type="domain" description="Flavoprotein" evidence="3">
    <location>
        <begin position="13"/>
        <end position="196"/>
    </location>
</feature>
<evidence type="ECO:0000256" key="1">
    <source>
        <dbReference type="ARBA" id="ARBA00022993"/>
    </source>
</evidence>
<proteinExistence type="inferred from homology"/>
<dbReference type="GO" id="GO:0010181">
    <property type="term" value="F:FMN binding"/>
    <property type="evidence" value="ECO:0007669"/>
    <property type="project" value="TreeGrafter"/>
</dbReference>
<reference evidence="4" key="1">
    <citation type="submission" date="2021-01" db="EMBL/GenBank/DDBJ databases">
        <authorList>
            <person name="Corre E."/>
            <person name="Pelletier E."/>
            <person name="Niang G."/>
            <person name="Scheremetjew M."/>
            <person name="Finn R."/>
            <person name="Kale V."/>
            <person name="Holt S."/>
            <person name="Cochrane G."/>
            <person name="Meng A."/>
            <person name="Brown T."/>
            <person name="Cohen L."/>
        </authorList>
    </citation>
    <scope>NUCLEOTIDE SEQUENCE</scope>
</reference>